<evidence type="ECO:0000259" key="2">
    <source>
        <dbReference type="PROSITE" id="PS50011"/>
    </source>
</evidence>
<accession>A0A9P3G0F7</accession>
<organism evidence="3 4">
    <name type="scientific">Phanerochaete sordida</name>
    <dbReference type="NCBI Taxonomy" id="48140"/>
    <lineage>
        <taxon>Eukaryota</taxon>
        <taxon>Fungi</taxon>
        <taxon>Dikarya</taxon>
        <taxon>Basidiomycota</taxon>
        <taxon>Agaricomycotina</taxon>
        <taxon>Agaricomycetes</taxon>
        <taxon>Polyporales</taxon>
        <taxon>Phanerochaetaceae</taxon>
        <taxon>Phanerochaete</taxon>
    </lineage>
</organism>
<dbReference type="InterPro" id="IPR000719">
    <property type="entry name" value="Prot_kinase_dom"/>
</dbReference>
<comment type="similarity">
    <text evidence="1">Belongs to the protein kinase superfamily. ADCK protein kinase family.</text>
</comment>
<proteinExistence type="inferred from homology"/>
<dbReference type="GO" id="GO:0004672">
    <property type="term" value="F:protein kinase activity"/>
    <property type="evidence" value="ECO:0007669"/>
    <property type="project" value="InterPro"/>
</dbReference>
<sequence length="710" mass="80612">MASRWSAMPPGLRQTVFSYVEFSTHRATSRNTFVWTRRAHTAAPTPTLISQHGQRNLRKYLWLVPVGGGLALYLSPKPRSLIADILYSPTIIPCNGTRKPPPEPPISSPAEPNRSIVSQVICFFRECVWEPVLTARRLAYLLILFVPVLLTSPMLLVGNPERELGGDRWGAVWWYEFLTAQMQRAGPTFVKLGQWAASRADLFPTLLCDRMGSLHSRGKAHPYGHTRHVIEHVFQRPFEEVFEEFDATPIGTGAIAQVYRAKLRNDLIPPSHLTPKRPHPHGPAALAPAILHPPEEVPTNAVAIKILHPKVEKLISRDLKIMAFFANALTFIPGVQWLSLPEEVEVFGRMMREQLDLRNESHNLVEFEKRFADRRLPVTFPRPLEVWSTRDMLVEEYQNALSLEDFLRNGGGPYNDTLAEVGLDAFLNMLLLDNFVHSDLHPGNIMIKFTKPQSTTILLKNAWNALWKSKVQRVKEDLAHAGSMFIDPMMESIVDDLRGLRKDPAAWRAELQRVHDEGYLPEIVFIDAGLVTTLDSTNRRNFLDLFRAIAEFDGYRAGELMVERCRTPELAVDPETFALKMQHIVLQVKRKTFSLGQIKISDILHSVLKAVREHHVKMEADFVNTVISVLLLEGIGRQLDPGLDLFKSALPILRQLGRQMSTQENLKQMERSNLGAFLKVWVYMEARELASSALVDADELVKYDWLTPSI</sequence>
<dbReference type="AlphaFoldDB" id="A0A9P3G0F7"/>
<dbReference type="Pfam" id="PF03109">
    <property type="entry name" value="ABC1"/>
    <property type="match status" value="2"/>
</dbReference>
<dbReference type="PROSITE" id="PS50011">
    <property type="entry name" value="PROTEIN_KINASE_DOM"/>
    <property type="match status" value="1"/>
</dbReference>
<keyword evidence="4" id="KW-1185">Reference proteome</keyword>
<comment type="caution">
    <text evidence="3">The sequence shown here is derived from an EMBL/GenBank/DDBJ whole genome shotgun (WGS) entry which is preliminary data.</text>
</comment>
<reference evidence="3 4" key="1">
    <citation type="submission" date="2021-08" db="EMBL/GenBank/DDBJ databases">
        <title>Draft Genome Sequence of Phanerochaete sordida strain YK-624.</title>
        <authorList>
            <person name="Mori T."/>
            <person name="Dohra H."/>
            <person name="Suzuki T."/>
            <person name="Kawagishi H."/>
            <person name="Hirai H."/>
        </authorList>
    </citation>
    <scope>NUCLEOTIDE SEQUENCE [LARGE SCALE GENOMIC DNA]</scope>
    <source>
        <strain evidence="3 4">YK-624</strain>
    </source>
</reference>
<dbReference type="GO" id="GO:0005739">
    <property type="term" value="C:mitochondrion"/>
    <property type="evidence" value="ECO:0007669"/>
    <property type="project" value="TreeGrafter"/>
</dbReference>
<dbReference type="GO" id="GO:0005524">
    <property type="term" value="F:ATP binding"/>
    <property type="evidence" value="ECO:0007669"/>
    <property type="project" value="InterPro"/>
</dbReference>
<dbReference type="InterPro" id="IPR011009">
    <property type="entry name" value="Kinase-like_dom_sf"/>
</dbReference>
<dbReference type="InterPro" id="IPR052402">
    <property type="entry name" value="ADCK_kinase"/>
</dbReference>
<dbReference type="EMBL" id="BPQB01000003">
    <property type="protein sequence ID" value="GJE85832.1"/>
    <property type="molecule type" value="Genomic_DNA"/>
</dbReference>
<dbReference type="OrthoDB" id="1290869at2759"/>
<dbReference type="Proteomes" id="UP000703269">
    <property type="component" value="Unassembled WGS sequence"/>
</dbReference>
<protein>
    <submittedName>
        <fullName evidence="3">ADCK2-like domain-containing protein</fullName>
    </submittedName>
</protein>
<dbReference type="InterPro" id="IPR044095">
    <property type="entry name" value="ADCK2_dom"/>
</dbReference>
<gene>
    <name evidence="3" type="ORF">PsYK624_019110</name>
</gene>
<dbReference type="InterPro" id="IPR004147">
    <property type="entry name" value="ABC1_dom"/>
</dbReference>
<dbReference type="PANTHER" id="PTHR45890:SF1">
    <property type="entry name" value="AARF DOMAIN CONTAINING KINASE 2"/>
    <property type="match status" value="1"/>
</dbReference>
<name>A0A9P3G0F7_9APHY</name>
<evidence type="ECO:0000313" key="4">
    <source>
        <dbReference type="Proteomes" id="UP000703269"/>
    </source>
</evidence>
<dbReference type="PANTHER" id="PTHR45890">
    <property type="entry name" value="AARF DOMAIN CONTAINING KINASE 2 (PREDICTED)"/>
    <property type="match status" value="1"/>
</dbReference>
<dbReference type="CDD" id="cd13971">
    <property type="entry name" value="ADCK2-like"/>
    <property type="match status" value="1"/>
</dbReference>
<dbReference type="SUPFAM" id="SSF56112">
    <property type="entry name" value="Protein kinase-like (PK-like)"/>
    <property type="match status" value="1"/>
</dbReference>
<evidence type="ECO:0000256" key="1">
    <source>
        <dbReference type="ARBA" id="ARBA00009670"/>
    </source>
</evidence>
<evidence type="ECO:0000313" key="3">
    <source>
        <dbReference type="EMBL" id="GJE85832.1"/>
    </source>
</evidence>
<feature type="domain" description="Protein kinase" evidence="2">
    <location>
        <begin position="244"/>
        <end position="653"/>
    </location>
</feature>